<dbReference type="InterPro" id="IPR011012">
    <property type="entry name" value="Longin-like_dom_sf"/>
</dbReference>
<evidence type="ECO:0000256" key="2">
    <source>
        <dbReference type="ARBA" id="ARBA00022448"/>
    </source>
</evidence>
<reference evidence="13" key="1">
    <citation type="submission" date="2021-01" db="EMBL/GenBank/DDBJ databases">
        <authorList>
            <person name="Corre E."/>
            <person name="Pelletier E."/>
            <person name="Niang G."/>
            <person name="Scheremetjew M."/>
            <person name="Finn R."/>
            <person name="Kale V."/>
            <person name="Holt S."/>
            <person name="Cochrane G."/>
            <person name="Meng A."/>
            <person name="Brown T."/>
            <person name="Cohen L."/>
        </authorList>
    </citation>
    <scope>NUCLEOTIDE SEQUENCE</scope>
    <source>
        <strain evidence="13">CCMP722</strain>
    </source>
</reference>
<feature type="domain" description="V-SNARE coiled-coil homology" evidence="12">
    <location>
        <begin position="129"/>
        <end position="189"/>
    </location>
</feature>
<feature type="transmembrane region" description="Helical" evidence="10">
    <location>
        <begin position="195"/>
        <end position="217"/>
    </location>
</feature>
<evidence type="ECO:0000259" key="11">
    <source>
        <dbReference type="PROSITE" id="PS50859"/>
    </source>
</evidence>
<keyword evidence="3 10" id="KW-0812">Transmembrane</keyword>
<sequence>MPNVIYSFVAQKNVVLVDYTTFSGNFSTVAIQCLQKCPETNSRFTYSCDKHTFNFLVESGFTFLCVAEEDLGRQIPFAFLQRLKDDFISKHGQAATEASAITSSLDRSYGPRLKELMDQVSKNPEEFSKIAQVKQQVEEVKNIMMDNIEKVLDRGDRIELLVDKTEELRFQADTFYRSGRNLRRKMWWNNIKMKLLIAFVVLLILVIIFCSFCFTGGKNCLK</sequence>
<dbReference type="GO" id="GO:0012505">
    <property type="term" value="C:endomembrane system"/>
    <property type="evidence" value="ECO:0007669"/>
    <property type="project" value="UniProtKB-SubCell"/>
</dbReference>
<evidence type="ECO:0000256" key="8">
    <source>
        <dbReference type="ARBA" id="ARBA00046280"/>
    </source>
</evidence>
<dbReference type="Pfam" id="PF13774">
    <property type="entry name" value="Longin"/>
    <property type="match status" value="1"/>
</dbReference>
<evidence type="ECO:0000256" key="1">
    <source>
        <dbReference type="ARBA" id="ARBA00008025"/>
    </source>
</evidence>
<dbReference type="GO" id="GO:0005737">
    <property type="term" value="C:cytoplasm"/>
    <property type="evidence" value="ECO:0007669"/>
    <property type="project" value="UniProtKB-ARBA"/>
</dbReference>
<evidence type="ECO:0000259" key="12">
    <source>
        <dbReference type="PROSITE" id="PS50892"/>
    </source>
</evidence>
<comment type="similarity">
    <text evidence="1">Belongs to the synaptobrevin family.</text>
</comment>
<evidence type="ECO:0000256" key="3">
    <source>
        <dbReference type="ARBA" id="ARBA00022692"/>
    </source>
</evidence>
<comment type="subcellular location">
    <subcellularLocation>
        <location evidence="8">Endomembrane system</location>
        <topology evidence="8">Single-pass type IV membrane protein</topology>
    </subcellularLocation>
</comment>
<dbReference type="FunFam" id="1.20.5.110:FF:000004">
    <property type="entry name" value="Vesicle-associated membrane protein 7"/>
    <property type="match status" value="1"/>
</dbReference>
<dbReference type="SUPFAM" id="SSF58038">
    <property type="entry name" value="SNARE fusion complex"/>
    <property type="match status" value="1"/>
</dbReference>
<keyword evidence="5 10" id="KW-1133">Transmembrane helix</keyword>
<dbReference type="PROSITE" id="PS50892">
    <property type="entry name" value="V_SNARE"/>
    <property type="match status" value="1"/>
</dbReference>
<dbReference type="PROSITE" id="PS00417">
    <property type="entry name" value="SYNAPTOBREVIN"/>
    <property type="match status" value="1"/>
</dbReference>
<dbReference type="GO" id="GO:0016020">
    <property type="term" value="C:membrane"/>
    <property type="evidence" value="ECO:0007669"/>
    <property type="project" value="InterPro"/>
</dbReference>
<dbReference type="EMBL" id="HBFA01023181">
    <property type="protein sequence ID" value="CAD8673441.1"/>
    <property type="molecule type" value="Transcribed_RNA"/>
</dbReference>
<evidence type="ECO:0008006" key="14">
    <source>
        <dbReference type="Google" id="ProtNLM"/>
    </source>
</evidence>
<name>A0A7S0RCA4_9CHLO</name>
<evidence type="ECO:0000256" key="6">
    <source>
        <dbReference type="ARBA" id="ARBA00023136"/>
    </source>
</evidence>
<dbReference type="SMART" id="SM01270">
    <property type="entry name" value="Longin"/>
    <property type="match status" value="1"/>
</dbReference>
<accession>A0A7S0RCA4</accession>
<dbReference type="InterPro" id="IPR001388">
    <property type="entry name" value="Synaptobrevin-like"/>
</dbReference>
<dbReference type="SUPFAM" id="SSF64356">
    <property type="entry name" value="SNARE-like"/>
    <property type="match status" value="1"/>
</dbReference>
<dbReference type="Gene3D" id="1.20.5.110">
    <property type="match status" value="1"/>
</dbReference>
<keyword evidence="9" id="KW-0175">Coiled coil</keyword>
<dbReference type="Gene3D" id="3.30.450.50">
    <property type="entry name" value="Longin domain"/>
    <property type="match status" value="1"/>
</dbReference>
<organism evidence="13">
    <name type="scientific">Pyramimonas obovata</name>
    <dbReference type="NCBI Taxonomy" id="1411642"/>
    <lineage>
        <taxon>Eukaryota</taxon>
        <taxon>Viridiplantae</taxon>
        <taxon>Chlorophyta</taxon>
        <taxon>Pyramimonadophyceae</taxon>
        <taxon>Pyramimonadales</taxon>
        <taxon>Pyramimonadaceae</taxon>
        <taxon>Pyramimonas</taxon>
        <taxon>Pyramimonas incertae sedis</taxon>
    </lineage>
</organism>
<keyword evidence="6 10" id="KW-0472">Membrane</keyword>
<dbReference type="PANTHER" id="PTHR21136:SF168">
    <property type="entry name" value="VESICLE-ASSOCIATED MEMBRANE PROTEIN 9"/>
    <property type="match status" value="1"/>
</dbReference>
<dbReference type="GO" id="GO:0016192">
    <property type="term" value="P:vesicle-mediated transport"/>
    <property type="evidence" value="ECO:0007669"/>
    <property type="project" value="InterPro"/>
</dbReference>
<gene>
    <name evidence="13" type="ORF">POBO1169_LOCUS11781</name>
</gene>
<dbReference type="PANTHER" id="PTHR21136">
    <property type="entry name" value="SNARE PROTEINS"/>
    <property type="match status" value="1"/>
</dbReference>
<evidence type="ECO:0000256" key="9">
    <source>
        <dbReference type="PROSITE-ProRule" id="PRU00290"/>
    </source>
</evidence>
<keyword evidence="4" id="KW-0653">Protein transport</keyword>
<dbReference type="InterPro" id="IPR051097">
    <property type="entry name" value="Synaptobrevin-like_transport"/>
</dbReference>
<dbReference type="PROSITE" id="PS50859">
    <property type="entry name" value="LONGIN"/>
    <property type="match status" value="1"/>
</dbReference>
<keyword evidence="2" id="KW-0813">Transport</keyword>
<feature type="domain" description="Longin" evidence="11">
    <location>
        <begin position="4"/>
        <end position="113"/>
    </location>
</feature>
<dbReference type="InterPro" id="IPR010908">
    <property type="entry name" value="Longin_dom"/>
</dbReference>
<evidence type="ECO:0000256" key="4">
    <source>
        <dbReference type="ARBA" id="ARBA00022927"/>
    </source>
</evidence>
<proteinExistence type="inferred from homology"/>
<comment type="function">
    <text evidence="7">Involved in the targeting and/or fusion of transport vesicles to their target membrane.</text>
</comment>
<dbReference type="CDD" id="cd14824">
    <property type="entry name" value="Longin"/>
    <property type="match status" value="1"/>
</dbReference>
<evidence type="ECO:0000256" key="5">
    <source>
        <dbReference type="ARBA" id="ARBA00022989"/>
    </source>
</evidence>
<protein>
    <recommendedName>
        <fullName evidence="14">V-SNARE coiled-coil homology domain-containing protein</fullName>
    </recommendedName>
</protein>
<dbReference type="InterPro" id="IPR042855">
    <property type="entry name" value="V_SNARE_CC"/>
</dbReference>
<dbReference type="CDD" id="cd15843">
    <property type="entry name" value="R-SNARE"/>
    <property type="match status" value="1"/>
</dbReference>
<dbReference type="Pfam" id="PF00957">
    <property type="entry name" value="Synaptobrevin"/>
    <property type="match status" value="1"/>
</dbReference>
<dbReference type="FunFam" id="3.30.450.50:FF:000014">
    <property type="entry name" value="vesicle-associated membrane protein 727"/>
    <property type="match status" value="1"/>
</dbReference>
<evidence type="ECO:0000256" key="10">
    <source>
        <dbReference type="SAM" id="Phobius"/>
    </source>
</evidence>
<evidence type="ECO:0000256" key="7">
    <source>
        <dbReference type="ARBA" id="ARBA00037493"/>
    </source>
</evidence>
<dbReference type="GO" id="GO:0015031">
    <property type="term" value="P:protein transport"/>
    <property type="evidence" value="ECO:0007669"/>
    <property type="project" value="UniProtKB-KW"/>
</dbReference>
<evidence type="ECO:0000313" key="13">
    <source>
        <dbReference type="EMBL" id="CAD8673441.1"/>
    </source>
</evidence>
<dbReference type="AlphaFoldDB" id="A0A7S0RCA4"/>
<dbReference type="PRINTS" id="PR00219">
    <property type="entry name" value="SYNAPTOBREVN"/>
</dbReference>